<dbReference type="EMBL" id="QICH01000096">
    <property type="protein sequence ID" value="PXF62280.1"/>
    <property type="molecule type" value="Genomic_DNA"/>
</dbReference>
<feature type="compositionally biased region" description="Low complexity" evidence="1">
    <location>
        <begin position="39"/>
        <end position="66"/>
    </location>
</feature>
<organism evidence="2 3">
    <name type="scientific">Kangiella spongicola</name>
    <dbReference type="NCBI Taxonomy" id="796379"/>
    <lineage>
        <taxon>Bacteria</taxon>
        <taxon>Pseudomonadati</taxon>
        <taxon>Pseudomonadota</taxon>
        <taxon>Gammaproteobacteria</taxon>
        <taxon>Kangiellales</taxon>
        <taxon>Kangiellaceae</taxon>
        <taxon>Kangiella</taxon>
    </lineage>
</organism>
<evidence type="ECO:0000313" key="2">
    <source>
        <dbReference type="EMBL" id="PXF62280.1"/>
    </source>
</evidence>
<evidence type="ECO:0000256" key="1">
    <source>
        <dbReference type="SAM" id="MobiDB-lite"/>
    </source>
</evidence>
<proteinExistence type="predicted"/>
<comment type="caution">
    <text evidence="2">The sequence shown here is derived from an EMBL/GenBank/DDBJ whole genome shotgun (WGS) entry which is preliminary data.</text>
</comment>
<protein>
    <submittedName>
        <fullName evidence="2">Uncharacterized protein</fullName>
    </submittedName>
</protein>
<feature type="region of interest" description="Disordered" evidence="1">
    <location>
        <begin position="38"/>
        <end position="67"/>
    </location>
</feature>
<name>A0A318CZ72_9GAMM</name>
<sequence length="82" mass="8290">MPQGDSSAGVFGVAFPLADETDGTELIGRKVGFRQGFCSGSSSSSTRRSSFSGFSSSSSSSSDSGSCLIGCCRRLSASCSIL</sequence>
<dbReference type="Proteomes" id="UP000247689">
    <property type="component" value="Unassembled WGS sequence"/>
</dbReference>
<reference evidence="2 3" key="1">
    <citation type="submission" date="2018-05" db="EMBL/GenBank/DDBJ databases">
        <title>Kangiella spongicola genome sequence.</title>
        <authorList>
            <person name="Maclea K.S."/>
            <person name="Goen A.E."/>
            <person name="Kelley C."/>
            <person name="Underriner A."/>
            <person name="Silverwood T."/>
            <person name="Trachtenberg A.M."/>
        </authorList>
    </citation>
    <scope>NUCLEOTIDE SEQUENCE [LARGE SCALE GENOMIC DNA]</scope>
    <source>
        <strain evidence="2 3">ATCC BAA-2076</strain>
    </source>
</reference>
<keyword evidence="3" id="KW-1185">Reference proteome</keyword>
<evidence type="ECO:0000313" key="3">
    <source>
        <dbReference type="Proteomes" id="UP000247689"/>
    </source>
</evidence>
<gene>
    <name evidence="2" type="ORF">DL796_12375</name>
</gene>
<dbReference type="AlphaFoldDB" id="A0A318CZ72"/>
<accession>A0A318CZ72</accession>